<dbReference type="HOGENOM" id="CLU_124044_1_1_1"/>
<dbReference type="CDD" id="cd10540">
    <property type="entry name" value="SET_SpSet7-like"/>
    <property type="match status" value="1"/>
</dbReference>
<comment type="caution">
    <text evidence="2">The sequence shown here is derived from an EMBL/GenBank/DDBJ whole genome shotgun (WGS) entry which is preliminary data.</text>
</comment>
<evidence type="ECO:0000259" key="1">
    <source>
        <dbReference type="PROSITE" id="PS50280"/>
    </source>
</evidence>
<evidence type="ECO:0000313" key="3">
    <source>
        <dbReference type="Proteomes" id="UP000007148"/>
    </source>
</evidence>
<proteinExistence type="predicted"/>
<accession>G4TQK6</accession>
<dbReference type="SUPFAM" id="SSF82199">
    <property type="entry name" value="SET domain"/>
    <property type="match status" value="1"/>
</dbReference>
<dbReference type="OMA" id="ATYEINF"/>
<dbReference type="InterPro" id="IPR046341">
    <property type="entry name" value="SET_dom_sf"/>
</dbReference>
<protein>
    <recommendedName>
        <fullName evidence="1">SET domain-containing protein</fullName>
    </recommendedName>
</protein>
<dbReference type="EMBL" id="CAFZ01000237">
    <property type="protein sequence ID" value="CCA73599.1"/>
    <property type="molecule type" value="Genomic_DNA"/>
</dbReference>
<keyword evidence="3" id="KW-1185">Reference proteome</keyword>
<dbReference type="InParanoid" id="G4TQK6"/>
<dbReference type="SMART" id="SM00317">
    <property type="entry name" value="SET"/>
    <property type="match status" value="1"/>
</dbReference>
<gene>
    <name evidence="2" type="ORF">PIIN_07551</name>
</gene>
<name>G4TQK6_SERID</name>
<dbReference type="InterPro" id="IPR001214">
    <property type="entry name" value="SET_dom"/>
</dbReference>
<dbReference type="PROSITE" id="PS50280">
    <property type="entry name" value="SET"/>
    <property type="match status" value="1"/>
</dbReference>
<reference evidence="2 3" key="1">
    <citation type="journal article" date="2011" name="PLoS Pathog.">
        <title>Endophytic Life Strategies Decoded by Genome and Transcriptome Analyses of the Mutualistic Root Symbiont Piriformospora indica.</title>
        <authorList>
            <person name="Zuccaro A."/>
            <person name="Lahrmann U."/>
            <person name="Guldener U."/>
            <person name="Langen G."/>
            <person name="Pfiffi S."/>
            <person name="Biedenkopf D."/>
            <person name="Wong P."/>
            <person name="Samans B."/>
            <person name="Grimm C."/>
            <person name="Basiewicz M."/>
            <person name="Murat C."/>
            <person name="Martin F."/>
            <person name="Kogel K.H."/>
        </authorList>
    </citation>
    <scope>NUCLEOTIDE SEQUENCE [LARGE SCALE GENOMIC DNA]</scope>
    <source>
        <strain evidence="2 3">DSM 11827</strain>
    </source>
</reference>
<evidence type="ECO:0000313" key="2">
    <source>
        <dbReference type="EMBL" id="CCA73599.1"/>
    </source>
</evidence>
<dbReference type="STRING" id="1109443.G4TQK6"/>
<dbReference type="AlphaFoldDB" id="G4TQK6"/>
<dbReference type="Proteomes" id="UP000007148">
    <property type="component" value="Unassembled WGS sequence"/>
</dbReference>
<dbReference type="Gene3D" id="2.170.270.10">
    <property type="entry name" value="SET domain"/>
    <property type="match status" value="1"/>
</dbReference>
<dbReference type="Pfam" id="PF00856">
    <property type="entry name" value="SET"/>
    <property type="match status" value="1"/>
</dbReference>
<dbReference type="OrthoDB" id="3180714at2759"/>
<dbReference type="eggNOG" id="KOG2771">
    <property type="taxonomic scope" value="Eukaryota"/>
</dbReference>
<feature type="domain" description="SET" evidence="1">
    <location>
        <begin position="16"/>
        <end position="124"/>
    </location>
</feature>
<sequence length="156" mass="17576">MDTSEYPLCTPHLNPHGLEIRMHPTKGRGVYASRPISVGTVVEISPVLLFGREEYENHGKHTLLDHYTFVWGNGEMALPLGLGSLFNHSSSPNVNYIKKKDMGYIEYTAARDLHVGEELCIFYGPNLWFEDSSSQQICVDKDHGKQGWEAIAQLDL</sequence>
<organism evidence="2 3">
    <name type="scientific">Serendipita indica (strain DSM 11827)</name>
    <name type="common">Root endophyte fungus</name>
    <name type="synonym">Piriformospora indica</name>
    <dbReference type="NCBI Taxonomy" id="1109443"/>
    <lineage>
        <taxon>Eukaryota</taxon>
        <taxon>Fungi</taxon>
        <taxon>Dikarya</taxon>
        <taxon>Basidiomycota</taxon>
        <taxon>Agaricomycotina</taxon>
        <taxon>Agaricomycetes</taxon>
        <taxon>Sebacinales</taxon>
        <taxon>Serendipitaceae</taxon>
        <taxon>Serendipita</taxon>
    </lineage>
</organism>